<protein>
    <submittedName>
        <fullName evidence="1">Uncharacterized protein</fullName>
    </submittedName>
</protein>
<keyword evidence="2" id="KW-1185">Reference proteome</keyword>
<reference evidence="1 2" key="1">
    <citation type="submission" date="2022-12" db="EMBL/GenBank/DDBJ databases">
        <title>Draft genome sequence of Paenibacillus sp. dW9.</title>
        <authorList>
            <person name="Choi E.-W."/>
            <person name="Kim D.-U."/>
        </authorList>
    </citation>
    <scope>NUCLEOTIDE SEQUENCE [LARGE SCALE GENOMIC DNA]</scope>
    <source>
        <strain evidence="2">dW9</strain>
    </source>
</reference>
<evidence type="ECO:0000313" key="2">
    <source>
        <dbReference type="Proteomes" id="UP001527882"/>
    </source>
</evidence>
<dbReference type="EMBL" id="JAQAGZ010000012">
    <property type="protein sequence ID" value="MCZ8514541.1"/>
    <property type="molecule type" value="Genomic_DNA"/>
</dbReference>
<evidence type="ECO:0000313" key="1">
    <source>
        <dbReference type="EMBL" id="MCZ8514541.1"/>
    </source>
</evidence>
<comment type="caution">
    <text evidence="1">The sequence shown here is derived from an EMBL/GenBank/DDBJ whole genome shotgun (WGS) entry which is preliminary data.</text>
</comment>
<sequence>MSRKKTLPSISKPFAHVHSTLSALGFCEQSSREGTQYELTFRDPATLQEYPFRVYTHTQENGTTLVNLAEAGFLTESVPDAAKDAAKQVMSELLQYLENDRPKLTPIHEAMNGRMASNEAEVIKLGKSMNNYPTNSQLLEIGMVPDPMQ</sequence>
<accession>A0ABT4QCF1</accession>
<proteinExistence type="predicted"/>
<name>A0ABT4QCF1_9BACL</name>
<organism evidence="1 2">
    <name type="scientific">Paenibacillus gyeongsangnamensis</name>
    <dbReference type="NCBI Taxonomy" id="3388067"/>
    <lineage>
        <taxon>Bacteria</taxon>
        <taxon>Bacillati</taxon>
        <taxon>Bacillota</taxon>
        <taxon>Bacilli</taxon>
        <taxon>Bacillales</taxon>
        <taxon>Paenibacillaceae</taxon>
        <taxon>Paenibacillus</taxon>
    </lineage>
</organism>
<gene>
    <name evidence="1" type="ORF">O9H85_19360</name>
</gene>
<dbReference type="Proteomes" id="UP001527882">
    <property type="component" value="Unassembled WGS sequence"/>
</dbReference>
<dbReference type="RefSeq" id="WP_269883061.1">
    <property type="nucleotide sequence ID" value="NZ_JAQAGZ010000012.1"/>
</dbReference>